<organism evidence="6 7">
    <name type="scientific">Spodoptera exigua</name>
    <name type="common">Beet armyworm</name>
    <name type="synonym">Noctua fulgens</name>
    <dbReference type="NCBI Taxonomy" id="7107"/>
    <lineage>
        <taxon>Eukaryota</taxon>
        <taxon>Metazoa</taxon>
        <taxon>Ecdysozoa</taxon>
        <taxon>Arthropoda</taxon>
        <taxon>Hexapoda</taxon>
        <taxon>Insecta</taxon>
        <taxon>Pterygota</taxon>
        <taxon>Neoptera</taxon>
        <taxon>Endopterygota</taxon>
        <taxon>Lepidoptera</taxon>
        <taxon>Glossata</taxon>
        <taxon>Ditrysia</taxon>
        <taxon>Noctuoidea</taxon>
        <taxon>Noctuidae</taxon>
        <taxon>Amphipyrinae</taxon>
        <taxon>Spodoptera</taxon>
    </lineage>
</organism>
<dbReference type="InterPro" id="IPR002018">
    <property type="entry name" value="CarbesteraseB"/>
</dbReference>
<feature type="chain" id="PRO_5037173739" description="Carboxylesterase type B domain-containing protein" evidence="4">
    <location>
        <begin position="23"/>
        <end position="684"/>
    </location>
</feature>
<dbReference type="AlphaFoldDB" id="A0A922MU12"/>
<keyword evidence="3" id="KW-1133">Transmembrane helix</keyword>
<evidence type="ECO:0000256" key="3">
    <source>
        <dbReference type="SAM" id="Phobius"/>
    </source>
</evidence>
<evidence type="ECO:0000313" key="6">
    <source>
        <dbReference type="EMBL" id="KAH9642315.1"/>
    </source>
</evidence>
<evidence type="ECO:0000256" key="2">
    <source>
        <dbReference type="SAM" id="MobiDB-lite"/>
    </source>
</evidence>
<feature type="region of interest" description="Disordered" evidence="2">
    <location>
        <begin position="115"/>
        <end position="162"/>
    </location>
</feature>
<protein>
    <recommendedName>
        <fullName evidence="5">Carboxylesterase type B domain-containing protein</fullName>
    </recommendedName>
</protein>
<accession>A0A922MU12</accession>
<gene>
    <name evidence="6" type="ORF">HF086_009679</name>
</gene>
<keyword evidence="4" id="KW-0732">Signal</keyword>
<dbReference type="SUPFAM" id="SSF53474">
    <property type="entry name" value="alpha/beta-Hydrolases"/>
    <property type="match status" value="1"/>
</dbReference>
<dbReference type="PANTHER" id="PTHR11559">
    <property type="entry name" value="CARBOXYLESTERASE"/>
    <property type="match status" value="1"/>
</dbReference>
<dbReference type="Pfam" id="PF00135">
    <property type="entry name" value="COesterase"/>
    <property type="match status" value="1"/>
</dbReference>
<keyword evidence="1" id="KW-0325">Glycoprotein</keyword>
<keyword evidence="3" id="KW-0472">Membrane</keyword>
<feature type="compositionally biased region" description="Low complexity" evidence="2">
    <location>
        <begin position="143"/>
        <end position="153"/>
    </location>
</feature>
<reference evidence="6" key="1">
    <citation type="journal article" date="2021" name="G3 (Bethesda)">
        <title>Genome and transcriptome analysis of the beet armyworm Spodoptera exigua reveals targets for pest control. .</title>
        <authorList>
            <person name="Simon S."/>
            <person name="Breeschoten T."/>
            <person name="Jansen H.J."/>
            <person name="Dirks R.P."/>
            <person name="Schranz M.E."/>
            <person name="Ros V.I.D."/>
        </authorList>
    </citation>
    <scope>NUCLEOTIDE SEQUENCE</scope>
    <source>
        <strain evidence="6">TB_SE_WUR_2020</strain>
    </source>
</reference>
<proteinExistence type="predicted"/>
<keyword evidence="3" id="KW-0812">Transmembrane</keyword>
<dbReference type="InterPro" id="IPR029058">
    <property type="entry name" value="AB_hydrolase_fold"/>
</dbReference>
<sequence>MEIMRWKRTILINVVLVVATSALHLNEHGIHYDQISTSPSTFNDTSDPVLAHTVAHSVNFAASDEIIEAVADNATYEKLLTSTQSDSYPNSKSVFYADEPTADIEKRMVIESLHARTGDGGSNENGEGDDNNDGDDDNDDDNNNGGDNNNDNDASTDDKFVVDTSSGKVRGHVWRKNNKIISYIDIQYGTFNSLFEAPVAPKRSDTVHEIKEHASQCPQLQEDKDVGDKDCLTLSIFKPTDVKNVSVLVHIHEGNFIGESADPAIYGPEYLVSKDVILVLPNYRLGPLGFLCTQDKTAPGNAALKDLSLALSWVKTNIEKFGGNPENIAVSGSGTAGALAGYLALSPMSRENVHKVIIESGSVLSHWAIDRDPISTARLVASKIENFKSFEDVDLKKLLKAAKNIALRPCLEKTEEPFMTETPWTILEKKEIKVPFMMGTAKFAGVHEFISLTQNNVQEINDDVGLLLPDDLHFTSGDERTRIGHRVKTEYFGEDAISLSSVEPLTLYYTDAAYLAPTIRTARPLVASGATVYFYEFSFVGKLNIESQAIESTVNGAVRGDIIGYIFTQDGVEPEESTDERAMVDRLVGLWTSFINTGTPTATGITWEKFDNEDPDEEPWLSIDTEVTQSKGMHVSRMALWAEIYNEYFVEKSLAYGMSPSICTVLVLQAVFFITFFRHAWHFF</sequence>
<evidence type="ECO:0000259" key="5">
    <source>
        <dbReference type="Pfam" id="PF00135"/>
    </source>
</evidence>
<name>A0A922MU12_SPOEX</name>
<dbReference type="EMBL" id="JACEFF010000192">
    <property type="protein sequence ID" value="KAH9642315.1"/>
    <property type="molecule type" value="Genomic_DNA"/>
</dbReference>
<dbReference type="InterPro" id="IPR050309">
    <property type="entry name" value="Type-B_Carboxylest/Lipase"/>
</dbReference>
<dbReference type="Gene3D" id="3.40.50.1820">
    <property type="entry name" value="alpha/beta hydrolase"/>
    <property type="match status" value="1"/>
</dbReference>
<comment type="caution">
    <text evidence="6">The sequence shown here is derived from an EMBL/GenBank/DDBJ whole genome shotgun (WGS) entry which is preliminary data.</text>
</comment>
<feature type="domain" description="Carboxylesterase type B" evidence="5">
    <location>
        <begin position="160"/>
        <end position="639"/>
    </location>
</feature>
<feature type="compositionally biased region" description="Acidic residues" evidence="2">
    <location>
        <begin position="126"/>
        <end position="142"/>
    </location>
</feature>
<dbReference type="Proteomes" id="UP000814243">
    <property type="component" value="Unassembled WGS sequence"/>
</dbReference>
<feature type="signal peptide" evidence="4">
    <location>
        <begin position="1"/>
        <end position="22"/>
    </location>
</feature>
<evidence type="ECO:0000256" key="1">
    <source>
        <dbReference type="ARBA" id="ARBA00023180"/>
    </source>
</evidence>
<feature type="transmembrane region" description="Helical" evidence="3">
    <location>
        <begin position="654"/>
        <end position="677"/>
    </location>
</feature>
<evidence type="ECO:0000256" key="4">
    <source>
        <dbReference type="SAM" id="SignalP"/>
    </source>
</evidence>
<evidence type="ECO:0000313" key="7">
    <source>
        <dbReference type="Proteomes" id="UP000814243"/>
    </source>
</evidence>